<name>A0A0A9A573_ARUDO</name>
<organism evidence="1">
    <name type="scientific">Arundo donax</name>
    <name type="common">Giant reed</name>
    <name type="synonym">Donax arundinaceus</name>
    <dbReference type="NCBI Taxonomy" id="35708"/>
    <lineage>
        <taxon>Eukaryota</taxon>
        <taxon>Viridiplantae</taxon>
        <taxon>Streptophyta</taxon>
        <taxon>Embryophyta</taxon>
        <taxon>Tracheophyta</taxon>
        <taxon>Spermatophyta</taxon>
        <taxon>Magnoliopsida</taxon>
        <taxon>Liliopsida</taxon>
        <taxon>Poales</taxon>
        <taxon>Poaceae</taxon>
        <taxon>PACMAD clade</taxon>
        <taxon>Arundinoideae</taxon>
        <taxon>Arundineae</taxon>
        <taxon>Arundo</taxon>
    </lineage>
</organism>
<evidence type="ECO:0000313" key="1">
    <source>
        <dbReference type="EMBL" id="JAD44120.1"/>
    </source>
</evidence>
<dbReference type="AlphaFoldDB" id="A0A0A9A573"/>
<protein>
    <submittedName>
        <fullName evidence="1">Uncharacterized protein</fullName>
    </submittedName>
</protein>
<reference evidence="1" key="2">
    <citation type="journal article" date="2015" name="Data Brief">
        <title>Shoot transcriptome of the giant reed, Arundo donax.</title>
        <authorList>
            <person name="Barrero R.A."/>
            <person name="Guerrero F.D."/>
            <person name="Moolhuijzen P."/>
            <person name="Goolsby J.A."/>
            <person name="Tidwell J."/>
            <person name="Bellgard S.E."/>
            <person name="Bellgard M.I."/>
        </authorList>
    </citation>
    <scope>NUCLEOTIDE SEQUENCE</scope>
    <source>
        <tissue evidence="1">Shoot tissue taken approximately 20 cm above the soil surface</tissue>
    </source>
</reference>
<proteinExistence type="predicted"/>
<sequence>MQLPCMWSRLRAQSLATSNLAVQRGE</sequence>
<reference evidence="1" key="1">
    <citation type="submission" date="2014-09" db="EMBL/GenBank/DDBJ databases">
        <authorList>
            <person name="Magalhaes I.L.F."/>
            <person name="Oliveira U."/>
            <person name="Santos F.R."/>
            <person name="Vidigal T.H.D.A."/>
            <person name="Brescovit A.D."/>
            <person name="Santos A.J."/>
        </authorList>
    </citation>
    <scope>NUCLEOTIDE SEQUENCE</scope>
    <source>
        <tissue evidence="1">Shoot tissue taken approximately 20 cm above the soil surface</tissue>
    </source>
</reference>
<accession>A0A0A9A573</accession>
<dbReference type="EMBL" id="GBRH01253775">
    <property type="protein sequence ID" value="JAD44120.1"/>
    <property type="molecule type" value="Transcribed_RNA"/>
</dbReference>